<organism evidence="1 2">
    <name type="scientific">Phormidium pseudopriestleyi FRX01</name>
    <dbReference type="NCBI Taxonomy" id="1759528"/>
    <lineage>
        <taxon>Bacteria</taxon>
        <taxon>Bacillati</taxon>
        <taxon>Cyanobacteriota</taxon>
        <taxon>Cyanophyceae</taxon>
        <taxon>Oscillatoriophycideae</taxon>
        <taxon>Oscillatoriales</taxon>
        <taxon>Oscillatoriaceae</taxon>
        <taxon>Phormidium</taxon>
    </lineage>
</organism>
<evidence type="ECO:0000313" key="2">
    <source>
        <dbReference type="Proteomes" id="UP000664844"/>
    </source>
</evidence>
<dbReference type="EMBL" id="JAFLQW010000438">
    <property type="protein sequence ID" value="MBO0350658.1"/>
    <property type="molecule type" value="Genomic_DNA"/>
</dbReference>
<sequence length="57" mass="6586">MHPTKLGWFIDPQDRLMMVFSGDRLPSIKAESDILPVLSSFTDWELSVNQVFELLSF</sequence>
<gene>
    <name evidence="1" type="ORF">J0895_16470</name>
</gene>
<dbReference type="RefSeq" id="WP_207089133.1">
    <property type="nucleotide sequence ID" value="NZ_JAFLQW010000438.1"/>
</dbReference>
<protein>
    <recommendedName>
        <fullName evidence="3">Restriction endonuclease domain-containing protein</fullName>
    </recommendedName>
</protein>
<dbReference type="SUPFAM" id="SSF52980">
    <property type="entry name" value="Restriction endonuclease-like"/>
    <property type="match status" value="1"/>
</dbReference>
<dbReference type="InterPro" id="IPR011335">
    <property type="entry name" value="Restrct_endonuc-II-like"/>
</dbReference>
<reference evidence="1 2" key="1">
    <citation type="submission" date="2021-03" db="EMBL/GenBank/DDBJ databases">
        <title>Metabolic Capacity of the Antarctic Cyanobacterium Phormidium pseudopriestleyi that Sustains Oxygenic Photosynthesis in the Presence of Hydrogen Sulfide.</title>
        <authorList>
            <person name="Lumian J.E."/>
            <person name="Jungblut A.D."/>
            <person name="Dillon M.L."/>
            <person name="Hawes I."/>
            <person name="Doran P.T."/>
            <person name="Mackey T.J."/>
            <person name="Dick G.J."/>
            <person name="Grettenberger C.L."/>
            <person name="Sumner D.Y."/>
        </authorList>
    </citation>
    <scope>NUCLEOTIDE SEQUENCE [LARGE SCALE GENOMIC DNA]</scope>
    <source>
        <strain evidence="1 2">FRX01</strain>
    </source>
</reference>
<accession>A0ABS3FU50</accession>
<comment type="caution">
    <text evidence="1">The sequence shown here is derived from an EMBL/GenBank/DDBJ whole genome shotgun (WGS) entry which is preliminary data.</text>
</comment>
<dbReference type="Proteomes" id="UP000664844">
    <property type="component" value="Unassembled WGS sequence"/>
</dbReference>
<evidence type="ECO:0000313" key="1">
    <source>
        <dbReference type="EMBL" id="MBO0350658.1"/>
    </source>
</evidence>
<keyword evidence="2" id="KW-1185">Reference proteome</keyword>
<name>A0ABS3FU50_9CYAN</name>
<proteinExistence type="predicted"/>
<evidence type="ECO:0008006" key="3">
    <source>
        <dbReference type="Google" id="ProtNLM"/>
    </source>
</evidence>